<protein>
    <submittedName>
        <fullName evidence="2">Uncharacterized protein</fullName>
    </submittedName>
</protein>
<dbReference type="EMBL" id="KB632429">
    <property type="protein sequence ID" value="ERL95419.1"/>
    <property type="molecule type" value="Genomic_DNA"/>
</dbReference>
<dbReference type="AlphaFoldDB" id="N6TM01"/>
<sequence>MFWKNTGLWVLLVIICATFKPDTISGRSTVIRRCVMKHKMNDGCDYIINTSKLISRSIETNCKFTLCDRIYIYSLLLGTYCLRLYKVVAHPPFVKNDAK</sequence>
<evidence type="ECO:0000313" key="2">
    <source>
        <dbReference type="EMBL" id="ENN81474.1"/>
    </source>
</evidence>
<name>N6TM01_DENPD</name>
<accession>N6TM01</accession>
<dbReference type="OrthoDB" id="6688683at2759"/>
<feature type="signal peptide" evidence="1">
    <location>
        <begin position="1"/>
        <end position="26"/>
    </location>
</feature>
<evidence type="ECO:0000256" key="1">
    <source>
        <dbReference type="SAM" id="SignalP"/>
    </source>
</evidence>
<evidence type="ECO:0000313" key="3">
    <source>
        <dbReference type="EMBL" id="ERL95419.1"/>
    </source>
</evidence>
<feature type="non-terminal residue" evidence="2">
    <location>
        <position position="99"/>
    </location>
</feature>
<reference evidence="2 4" key="1">
    <citation type="journal article" date="2013" name="Genome Biol.">
        <title>Draft genome of the mountain pine beetle, Dendroctonus ponderosae Hopkins, a major forest pest.</title>
        <authorList>
            <person name="Keeling C.I."/>
            <person name="Yuen M.M."/>
            <person name="Liao N.Y."/>
            <person name="Docking T.R."/>
            <person name="Chan S.K."/>
            <person name="Taylor G.A."/>
            <person name="Palmquist D.L."/>
            <person name="Jackman S.D."/>
            <person name="Nguyen A."/>
            <person name="Li M."/>
            <person name="Henderson H."/>
            <person name="Janes J.K."/>
            <person name="Zhao Y."/>
            <person name="Pandoh P."/>
            <person name="Moore R."/>
            <person name="Sperling F.A."/>
            <person name="Huber D.P."/>
            <person name="Birol I."/>
            <person name="Jones S.J."/>
            <person name="Bohlmann J."/>
        </authorList>
    </citation>
    <scope>NUCLEOTIDE SEQUENCE</scope>
</reference>
<keyword evidence="1" id="KW-0732">Signal</keyword>
<dbReference type="HOGENOM" id="CLU_2326607_0_0_1"/>
<proteinExistence type="predicted"/>
<gene>
    <name evidence="3" type="ORF">D910_12683</name>
    <name evidence="2" type="ORF">YQE_02166</name>
</gene>
<dbReference type="Proteomes" id="UP000030742">
    <property type="component" value="Unassembled WGS sequence"/>
</dbReference>
<dbReference type="EMBL" id="KB740092">
    <property type="protein sequence ID" value="ENN81474.1"/>
    <property type="molecule type" value="Genomic_DNA"/>
</dbReference>
<feature type="non-terminal residue" evidence="2">
    <location>
        <position position="1"/>
    </location>
</feature>
<feature type="chain" id="PRO_5009707513" evidence="1">
    <location>
        <begin position="27"/>
        <end position="99"/>
    </location>
</feature>
<organism evidence="2">
    <name type="scientific">Dendroctonus ponderosae</name>
    <name type="common">Mountain pine beetle</name>
    <dbReference type="NCBI Taxonomy" id="77166"/>
    <lineage>
        <taxon>Eukaryota</taxon>
        <taxon>Metazoa</taxon>
        <taxon>Ecdysozoa</taxon>
        <taxon>Arthropoda</taxon>
        <taxon>Hexapoda</taxon>
        <taxon>Insecta</taxon>
        <taxon>Pterygota</taxon>
        <taxon>Neoptera</taxon>
        <taxon>Endopterygota</taxon>
        <taxon>Coleoptera</taxon>
        <taxon>Polyphaga</taxon>
        <taxon>Cucujiformia</taxon>
        <taxon>Curculionidae</taxon>
        <taxon>Scolytinae</taxon>
        <taxon>Dendroctonus</taxon>
    </lineage>
</organism>
<evidence type="ECO:0000313" key="4">
    <source>
        <dbReference type="Proteomes" id="UP000030742"/>
    </source>
</evidence>